<reference evidence="1" key="1">
    <citation type="submission" date="2021-03" db="EMBL/GenBank/DDBJ databases">
        <title>Evolutionary innovations through gain and loss of genes in the ectomycorrhizal Boletales.</title>
        <authorList>
            <person name="Wu G."/>
            <person name="Miyauchi S."/>
            <person name="Morin E."/>
            <person name="Yang Z.-L."/>
            <person name="Xu J."/>
            <person name="Martin F.M."/>
        </authorList>
    </citation>
    <scope>NUCLEOTIDE SEQUENCE</scope>
    <source>
        <strain evidence="1">BR01</strain>
    </source>
</reference>
<evidence type="ECO:0000313" key="1">
    <source>
        <dbReference type="EMBL" id="KAG6374270.1"/>
    </source>
</evidence>
<evidence type="ECO:0000313" key="2">
    <source>
        <dbReference type="Proteomes" id="UP000683000"/>
    </source>
</evidence>
<gene>
    <name evidence="1" type="ORF">JVT61DRAFT_4291</name>
</gene>
<dbReference type="Proteomes" id="UP000683000">
    <property type="component" value="Unassembled WGS sequence"/>
</dbReference>
<comment type="caution">
    <text evidence="1">The sequence shown here is derived from an EMBL/GenBank/DDBJ whole genome shotgun (WGS) entry which is preliminary data.</text>
</comment>
<proteinExistence type="predicted"/>
<keyword evidence="2" id="KW-1185">Reference proteome</keyword>
<name>A0A8I3A971_9AGAM</name>
<organism evidence="1 2">
    <name type="scientific">Boletus reticuloceps</name>
    <dbReference type="NCBI Taxonomy" id="495285"/>
    <lineage>
        <taxon>Eukaryota</taxon>
        <taxon>Fungi</taxon>
        <taxon>Dikarya</taxon>
        <taxon>Basidiomycota</taxon>
        <taxon>Agaricomycotina</taxon>
        <taxon>Agaricomycetes</taxon>
        <taxon>Agaricomycetidae</taxon>
        <taxon>Boletales</taxon>
        <taxon>Boletineae</taxon>
        <taxon>Boletaceae</taxon>
        <taxon>Boletoideae</taxon>
        <taxon>Boletus</taxon>
    </lineage>
</organism>
<dbReference type="OrthoDB" id="3239511at2759"/>
<protein>
    <submittedName>
        <fullName evidence="1">Uncharacterized protein</fullName>
    </submittedName>
</protein>
<accession>A0A8I3A971</accession>
<dbReference type="AlphaFoldDB" id="A0A8I3A971"/>
<sequence length="503" mass="57511">MICLLRGTKGKCPCPVCLAPLKKLSDLSKTFEARTTAQVKDAYVVYLRKKSDGEPILNALGLRPVEKIPHSEPEAAASFNPLHYLHHGIWGYHLLEEIKIILNKLPCMYAAELESQLDKFPSWRNLARFNGILHPSQAVDELMGSLANIICSLNYLELDSLIVLDAHTERTLGMIEAELLTFGNELKEYIVHVRDGNLLEHLKTEWNFPKIHLWKHVVQDIRTKGVVRNYSTRPNEKMHGALKDTYQDHSNGKDVAVQILRIDNHCLAMKLIKDRIDAETEHATAESSAGNDEDSNIDDKAIDTIREIMGDHATRLEFHSFGGKLTNFINQCLPVYLDRDPYLWVNVSFPEIFQLKEHACLKVHYKSKMDWREATDYVHCNPAFHGKPHYDAIIFQISLDEVAFARLEIMFLCDIPGFGKYDFALICPLTAAISTNWNSFDEALRLTRIKACPHTASMFIPIWSLVRGALLYLDPKHKDKFLVVEHIDGDMFLHMKEWSVNRG</sequence>
<dbReference type="EMBL" id="JAGFBS010000018">
    <property type="protein sequence ID" value="KAG6374270.1"/>
    <property type="molecule type" value="Genomic_DNA"/>
</dbReference>